<feature type="transmembrane region" description="Helical" evidence="6">
    <location>
        <begin position="179"/>
        <end position="202"/>
    </location>
</feature>
<name>A0A3N4KJ06_9PEZI</name>
<dbReference type="InterPro" id="IPR052337">
    <property type="entry name" value="SAT4-like"/>
</dbReference>
<feature type="domain" description="Rhodopsin" evidence="7">
    <location>
        <begin position="43"/>
        <end position="231"/>
    </location>
</feature>
<reference evidence="8 9" key="1">
    <citation type="journal article" date="2018" name="Nat. Ecol. Evol.">
        <title>Pezizomycetes genomes reveal the molecular basis of ectomycorrhizal truffle lifestyle.</title>
        <authorList>
            <person name="Murat C."/>
            <person name="Payen T."/>
            <person name="Noel B."/>
            <person name="Kuo A."/>
            <person name="Morin E."/>
            <person name="Chen J."/>
            <person name="Kohler A."/>
            <person name="Krizsan K."/>
            <person name="Balestrini R."/>
            <person name="Da Silva C."/>
            <person name="Montanini B."/>
            <person name="Hainaut M."/>
            <person name="Levati E."/>
            <person name="Barry K.W."/>
            <person name="Belfiori B."/>
            <person name="Cichocki N."/>
            <person name="Clum A."/>
            <person name="Dockter R.B."/>
            <person name="Fauchery L."/>
            <person name="Guy J."/>
            <person name="Iotti M."/>
            <person name="Le Tacon F."/>
            <person name="Lindquist E.A."/>
            <person name="Lipzen A."/>
            <person name="Malagnac F."/>
            <person name="Mello A."/>
            <person name="Molinier V."/>
            <person name="Miyauchi S."/>
            <person name="Poulain J."/>
            <person name="Riccioni C."/>
            <person name="Rubini A."/>
            <person name="Sitrit Y."/>
            <person name="Splivallo R."/>
            <person name="Traeger S."/>
            <person name="Wang M."/>
            <person name="Zifcakova L."/>
            <person name="Wipf D."/>
            <person name="Zambonelli A."/>
            <person name="Paolocci F."/>
            <person name="Nowrousian M."/>
            <person name="Ottonello S."/>
            <person name="Baldrian P."/>
            <person name="Spatafora J.W."/>
            <person name="Henrissat B."/>
            <person name="Nagy L.G."/>
            <person name="Aury J.M."/>
            <person name="Wincker P."/>
            <person name="Grigoriev I.V."/>
            <person name="Bonfante P."/>
            <person name="Martin F.M."/>
        </authorList>
    </citation>
    <scope>NUCLEOTIDE SEQUENCE [LARGE SCALE GENOMIC DNA]</scope>
    <source>
        <strain evidence="8 9">CCBAS932</strain>
    </source>
</reference>
<dbReference type="InParanoid" id="A0A3N4KJ06"/>
<evidence type="ECO:0000256" key="4">
    <source>
        <dbReference type="ARBA" id="ARBA00023136"/>
    </source>
</evidence>
<evidence type="ECO:0000259" key="7">
    <source>
        <dbReference type="Pfam" id="PF20684"/>
    </source>
</evidence>
<dbReference type="STRING" id="1392247.A0A3N4KJ06"/>
<dbReference type="EMBL" id="ML119142">
    <property type="protein sequence ID" value="RPB10500.1"/>
    <property type="molecule type" value="Genomic_DNA"/>
</dbReference>
<dbReference type="Pfam" id="PF20684">
    <property type="entry name" value="Fung_rhodopsin"/>
    <property type="match status" value="1"/>
</dbReference>
<gene>
    <name evidence="8" type="ORF">P167DRAFT_490723</name>
</gene>
<evidence type="ECO:0000256" key="3">
    <source>
        <dbReference type="ARBA" id="ARBA00022989"/>
    </source>
</evidence>
<dbReference type="InterPro" id="IPR049326">
    <property type="entry name" value="Rhodopsin_dom_fungi"/>
</dbReference>
<evidence type="ECO:0000256" key="2">
    <source>
        <dbReference type="ARBA" id="ARBA00022692"/>
    </source>
</evidence>
<keyword evidence="9" id="KW-1185">Reference proteome</keyword>
<dbReference type="AlphaFoldDB" id="A0A3N4KJ06"/>
<accession>A0A3N4KJ06</accession>
<comment type="subcellular location">
    <subcellularLocation>
        <location evidence="1">Membrane</location>
        <topology evidence="1">Multi-pass membrane protein</topology>
    </subcellularLocation>
</comment>
<sequence length="233" mass="26089">MSAVDPVREDAERWPHGDTFSRGLVLLVVELVLIVLLLIIVSLRVYSRSYLSRFFGLEDWFIALATVFYIGFTITTCLATFDYGWGNHIYNLPPPTVAKALKLLWISELFFTWSLCFTKLSVCVFYLRLLNTRLCRRIIYICMAVVALWAFGFSAGIIAQCNPVKAAWSVYPQPGARCTSIEVGVVAHAVVDILTNLILWTLPVKLMLGSGLRGKQRVLILGLFVLSGMSVTC</sequence>
<dbReference type="OrthoDB" id="5329176at2759"/>
<organism evidence="8 9">
    <name type="scientific">Morchella conica CCBAS932</name>
    <dbReference type="NCBI Taxonomy" id="1392247"/>
    <lineage>
        <taxon>Eukaryota</taxon>
        <taxon>Fungi</taxon>
        <taxon>Dikarya</taxon>
        <taxon>Ascomycota</taxon>
        <taxon>Pezizomycotina</taxon>
        <taxon>Pezizomycetes</taxon>
        <taxon>Pezizales</taxon>
        <taxon>Morchellaceae</taxon>
        <taxon>Morchella</taxon>
    </lineage>
</organism>
<evidence type="ECO:0000313" key="8">
    <source>
        <dbReference type="EMBL" id="RPB10500.1"/>
    </source>
</evidence>
<feature type="transmembrane region" description="Helical" evidence="6">
    <location>
        <begin position="61"/>
        <end position="83"/>
    </location>
</feature>
<keyword evidence="2 6" id="KW-0812">Transmembrane</keyword>
<keyword evidence="4 6" id="KW-0472">Membrane</keyword>
<feature type="transmembrane region" description="Helical" evidence="6">
    <location>
        <begin position="138"/>
        <end position="159"/>
    </location>
</feature>
<dbReference type="GO" id="GO:0016020">
    <property type="term" value="C:membrane"/>
    <property type="evidence" value="ECO:0007669"/>
    <property type="project" value="UniProtKB-SubCell"/>
</dbReference>
<dbReference type="PANTHER" id="PTHR33048:SF129">
    <property type="entry name" value="INTEGRAL MEMBRANE PROTEIN-RELATED"/>
    <property type="match status" value="1"/>
</dbReference>
<dbReference type="PANTHER" id="PTHR33048">
    <property type="entry name" value="PTH11-LIKE INTEGRAL MEMBRANE PROTEIN (AFU_ORTHOLOGUE AFUA_5G11245)"/>
    <property type="match status" value="1"/>
</dbReference>
<feature type="transmembrane region" description="Helical" evidence="6">
    <location>
        <begin position="103"/>
        <end position="126"/>
    </location>
</feature>
<comment type="similarity">
    <text evidence="5">Belongs to the SAT4 family.</text>
</comment>
<evidence type="ECO:0000256" key="6">
    <source>
        <dbReference type="SAM" id="Phobius"/>
    </source>
</evidence>
<evidence type="ECO:0000256" key="1">
    <source>
        <dbReference type="ARBA" id="ARBA00004141"/>
    </source>
</evidence>
<proteinExistence type="inferred from homology"/>
<keyword evidence="3 6" id="KW-1133">Transmembrane helix</keyword>
<dbReference type="Proteomes" id="UP000277580">
    <property type="component" value="Unassembled WGS sequence"/>
</dbReference>
<evidence type="ECO:0000256" key="5">
    <source>
        <dbReference type="ARBA" id="ARBA00038359"/>
    </source>
</evidence>
<evidence type="ECO:0000313" key="9">
    <source>
        <dbReference type="Proteomes" id="UP000277580"/>
    </source>
</evidence>
<feature type="transmembrane region" description="Helical" evidence="6">
    <location>
        <begin position="20"/>
        <end position="41"/>
    </location>
</feature>
<protein>
    <recommendedName>
        <fullName evidence="7">Rhodopsin domain-containing protein</fullName>
    </recommendedName>
</protein>